<feature type="compositionally biased region" description="Low complexity" evidence="2">
    <location>
        <begin position="53"/>
        <end position="65"/>
    </location>
</feature>
<dbReference type="Proteomes" id="UP001454036">
    <property type="component" value="Unassembled WGS sequence"/>
</dbReference>
<sequence length="544" mass="59483">MGFNKVYKALLEIFPEVDPRALRAVAIEHNKDGDAAAEVVLTEIVPFLKEISRPPSSSSLNSSSPAVADDPNGFILNNDLIETSDSEDEEQNGSSLYAANAGDCDGNHVKVHEGLAGEEVPSENSQEENNTCASTNQDDLAEGIVHARISPDISSGGFDESLDSEIVMAGKTDEGRGNFSTQDKLVPPESPCELVVADMVSSELKYLEPNVSLNTEANKDANRDVHMKDDSSLNTMVTRSNEICRAELLEGLISDARDNKKTLFSAMESVISLMRKVELQEEAAELAEAEAAKGGSAILNTAEELINMLQHAKEENGMRSGEVYGERAVLATEARELQARLFSLSEERDKSLAILDEMHDALLSRLAAAKEKEKIAEKEMLAKEDMARRSLAEQELIMEKVVQESNMLKEMAEENAKLQEFLEGRGHVVDSLQGEISVICQDVRVLREKFDERVPLSKSLSSHQTSCRLASSFYSKSVASGQVDEASDLSGSSERLQISDLLTTTNEQLSAAELPAGANKKALEEEGWEIFENVDYTWKDSSSI</sequence>
<gene>
    <name evidence="3" type="ORF">LIER_31574</name>
</gene>
<evidence type="ECO:0008006" key="5">
    <source>
        <dbReference type="Google" id="ProtNLM"/>
    </source>
</evidence>
<name>A0AAV3RXB1_LITER</name>
<protein>
    <recommendedName>
        <fullName evidence="5">CUE domain-containing protein</fullName>
    </recommendedName>
</protein>
<dbReference type="PANTHER" id="PTHR48459:SF1">
    <property type="entry name" value="CUE DOMAIN-CONTAINING PROTEIN"/>
    <property type="match status" value="1"/>
</dbReference>
<comment type="caution">
    <text evidence="3">The sequence shown here is derived from an EMBL/GenBank/DDBJ whole genome shotgun (WGS) entry which is preliminary data.</text>
</comment>
<keyword evidence="4" id="KW-1185">Reference proteome</keyword>
<dbReference type="PANTHER" id="PTHR48459">
    <property type="entry name" value="CUE DOMAIN-CONTAINING PROTEIN"/>
    <property type="match status" value="1"/>
</dbReference>
<keyword evidence="1" id="KW-0175">Coiled coil</keyword>
<dbReference type="EMBL" id="BAABME010011783">
    <property type="protein sequence ID" value="GAA0184286.1"/>
    <property type="molecule type" value="Genomic_DNA"/>
</dbReference>
<accession>A0AAV3RXB1</accession>
<evidence type="ECO:0000313" key="3">
    <source>
        <dbReference type="EMBL" id="GAA0184286.1"/>
    </source>
</evidence>
<feature type="region of interest" description="Disordered" evidence="2">
    <location>
        <begin position="52"/>
        <end position="78"/>
    </location>
</feature>
<reference evidence="3 4" key="1">
    <citation type="submission" date="2024-01" db="EMBL/GenBank/DDBJ databases">
        <title>The complete chloroplast genome sequence of Lithospermum erythrorhizon: insights into the phylogenetic relationship among Boraginaceae species and the maternal lineages of purple gromwells.</title>
        <authorList>
            <person name="Okada T."/>
            <person name="Watanabe K."/>
        </authorList>
    </citation>
    <scope>NUCLEOTIDE SEQUENCE [LARGE SCALE GENOMIC DNA]</scope>
</reference>
<organism evidence="3 4">
    <name type="scientific">Lithospermum erythrorhizon</name>
    <name type="common">Purple gromwell</name>
    <name type="synonym">Lithospermum officinale var. erythrorhizon</name>
    <dbReference type="NCBI Taxonomy" id="34254"/>
    <lineage>
        <taxon>Eukaryota</taxon>
        <taxon>Viridiplantae</taxon>
        <taxon>Streptophyta</taxon>
        <taxon>Embryophyta</taxon>
        <taxon>Tracheophyta</taxon>
        <taxon>Spermatophyta</taxon>
        <taxon>Magnoliopsida</taxon>
        <taxon>eudicotyledons</taxon>
        <taxon>Gunneridae</taxon>
        <taxon>Pentapetalae</taxon>
        <taxon>asterids</taxon>
        <taxon>lamiids</taxon>
        <taxon>Boraginales</taxon>
        <taxon>Boraginaceae</taxon>
        <taxon>Boraginoideae</taxon>
        <taxon>Lithospermeae</taxon>
        <taxon>Lithospermum</taxon>
    </lineage>
</organism>
<evidence type="ECO:0000256" key="2">
    <source>
        <dbReference type="SAM" id="MobiDB-lite"/>
    </source>
</evidence>
<dbReference type="AlphaFoldDB" id="A0AAV3RXB1"/>
<evidence type="ECO:0000313" key="4">
    <source>
        <dbReference type="Proteomes" id="UP001454036"/>
    </source>
</evidence>
<feature type="coiled-coil region" evidence="1">
    <location>
        <begin position="359"/>
        <end position="386"/>
    </location>
</feature>
<evidence type="ECO:0000256" key="1">
    <source>
        <dbReference type="SAM" id="Coils"/>
    </source>
</evidence>
<dbReference type="CDD" id="cd14279">
    <property type="entry name" value="CUE"/>
    <property type="match status" value="1"/>
</dbReference>
<proteinExistence type="predicted"/>